<accession>D0A5B6</accession>
<dbReference type="AlphaFoldDB" id="D0A5B6"/>
<reference evidence="3" key="1">
    <citation type="journal article" date="2010" name="PLoS Negl. Trop. Dis.">
        <title>The genome sequence of Trypanosoma brucei gambiense, causative agent of chronic human african trypanosomiasis.</title>
        <authorList>
            <person name="Jackson A.P."/>
            <person name="Sanders M."/>
            <person name="Berry A."/>
            <person name="McQuillan J."/>
            <person name="Aslett M.A."/>
            <person name="Quail M.A."/>
            <person name="Chukualim B."/>
            <person name="Capewell P."/>
            <person name="MacLeod A."/>
            <person name="Melville S.E."/>
            <person name="Gibson W."/>
            <person name="Barry J.D."/>
            <person name="Berriman M."/>
            <person name="Hertz-Fowler C."/>
        </authorList>
    </citation>
    <scope>NUCLEOTIDE SEQUENCE [LARGE SCALE GENOMIC DNA]</scope>
    <source>
        <strain evidence="3">MHOM/CI/86/DAL972</strain>
    </source>
</reference>
<dbReference type="KEGG" id="tbg:TbgDal_X15590"/>
<gene>
    <name evidence="2" type="ORF">TbgDal_X15590</name>
</gene>
<feature type="compositionally biased region" description="Polar residues" evidence="1">
    <location>
        <begin position="82"/>
        <end position="95"/>
    </location>
</feature>
<evidence type="ECO:0000256" key="1">
    <source>
        <dbReference type="SAM" id="MobiDB-lite"/>
    </source>
</evidence>
<evidence type="ECO:0000313" key="3">
    <source>
        <dbReference type="Proteomes" id="UP000002316"/>
    </source>
</evidence>
<evidence type="ECO:0000313" key="2">
    <source>
        <dbReference type="EMBL" id="CBH16460.1"/>
    </source>
</evidence>
<feature type="region of interest" description="Disordered" evidence="1">
    <location>
        <begin position="57"/>
        <end position="107"/>
    </location>
</feature>
<sequence length="107" mass="12258">MGRSNEVGPLLALSPIAHLSFRYSRSLFYLLPQRSFFFRWPSKQNAHCARVWEPWSNNRNTHTRSTRQPNKARGGDNYHLTGGSSNTSHFITSNRDYGITPPKPIPT</sequence>
<dbReference type="EMBL" id="FN554973">
    <property type="protein sequence ID" value="CBH16460.1"/>
    <property type="molecule type" value="Genomic_DNA"/>
</dbReference>
<dbReference type="GeneID" id="23864779"/>
<organism evidence="2 3">
    <name type="scientific">Trypanosoma brucei gambiense (strain MHOM/CI/86/DAL972)</name>
    <dbReference type="NCBI Taxonomy" id="679716"/>
    <lineage>
        <taxon>Eukaryota</taxon>
        <taxon>Discoba</taxon>
        <taxon>Euglenozoa</taxon>
        <taxon>Kinetoplastea</taxon>
        <taxon>Metakinetoplastina</taxon>
        <taxon>Trypanosomatida</taxon>
        <taxon>Trypanosomatidae</taxon>
        <taxon>Trypanosoma</taxon>
    </lineage>
</organism>
<protein>
    <submittedName>
        <fullName evidence="2">Uncharacterized protein</fullName>
    </submittedName>
</protein>
<name>D0A5B6_TRYB9</name>
<dbReference type="RefSeq" id="XP_011778724.1">
    <property type="nucleotide sequence ID" value="XM_011780422.1"/>
</dbReference>
<dbReference type="Proteomes" id="UP000002316">
    <property type="component" value="Chromosome 10"/>
</dbReference>
<proteinExistence type="predicted"/>